<dbReference type="Proteomes" id="UP001211689">
    <property type="component" value="Unassembled WGS sequence"/>
</dbReference>
<keyword evidence="4" id="KW-0479">Metal-binding</keyword>
<reference evidence="7 8" key="1">
    <citation type="submission" date="2022-07" db="EMBL/GenBank/DDBJ databases">
        <title>Genome Analysis of Selected Gammaproteobacteria from Nigerian Food snails.</title>
        <authorList>
            <person name="Okafor A.C."/>
        </authorList>
    </citation>
    <scope>NUCLEOTIDE SEQUENCE [LARGE SCALE GENOMIC DNA]</scope>
    <source>
        <strain evidence="7 8">Awg 2</strain>
    </source>
</reference>
<sequence>MKNSGSSSAESGVGLPLWLLAELTYRCPLQCPYCSNPLDFAQ</sequence>
<comment type="cofactor">
    <cofactor evidence="1">
        <name>[4Fe-4S] cluster</name>
        <dbReference type="ChEBI" id="CHEBI:49883"/>
    </cofactor>
</comment>
<keyword evidence="2" id="KW-0004">4Fe-4S</keyword>
<comment type="caution">
    <text evidence="7">The sequence shown here is derived from an EMBL/GenBank/DDBJ whole genome shotgun (WGS) entry which is preliminary data.</text>
</comment>
<dbReference type="EMBL" id="JANEWF010000110">
    <property type="protein sequence ID" value="MDA8486920.1"/>
    <property type="molecule type" value="Genomic_DNA"/>
</dbReference>
<evidence type="ECO:0000313" key="8">
    <source>
        <dbReference type="Proteomes" id="UP001211689"/>
    </source>
</evidence>
<keyword evidence="8" id="KW-1185">Reference proteome</keyword>
<dbReference type="PROSITE" id="PS01305">
    <property type="entry name" value="MOAA_NIFB_PQQE"/>
    <property type="match status" value="1"/>
</dbReference>
<evidence type="ECO:0000256" key="2">
    <source>
        <dbReference type="ARBA" id="ARBA00022485"/>
    </source>
</evidence>
<dbReference type="InterPro" id="IPR058240">
    <property type="entry name" value="rSAM_sf"/>
</dbReference>
<evidence type="ECO:0000256" key="1">
    <source>
        <dbReference type="ARBA" id="ARBA00001966"/>
    </source>
</evidence>
<evidence type="ECO:0000256" key="3">
    <source>
        <dbReference type="ARBA" id="ARBA00022691"/>
    </source>
</evidence>
<dbReference type="SUPFAM" id="SSF102114">
    <property type="entry name" value="Radical SAM enzymes"/>
    <property type="match status" value="1"/>
</dbReference>
<evidence type="ECO:0000256" key="6">
    <source>
        <dbReference type="ARBA" id="ARBA00023014"/>
    </source>
</evidence>
<protein>
    <submittedName>
        <fullName evidence="7">Pyrroloquinoline quinone biosynthesis protein PqqE</fullName>
    </submittedName>
</protein>
<evidence type="ECO:0000256" key="4">
    <source>
        <dbReference type="ARBA" id="ARBA00022723"/>
    </source>
</evidence>
<proteinExistence type="predicted"/>
<keyword evidence="5" id="KW-0408">Iron</keyword>
<organism evidence="7 8">
    <name type="scientific">Metapseudomonas resinovorans</name>
    <name type="common">Pseudomonas resinovorans</name>
    <dbReference type="NCBI Taxonomy" id="53412"/>
    <lineage>
        <taxon>Bacteria</taxon>
        <taxon>Pseudomonadati</taxon>
        <taxon>Pseudomonadota</taxon>
        <taxon>Gammaproteobacteria</taxon>
        <taxon>Pseudomonadales</taxon>
        <taxon>Pseudomonadaceae</taxon>
        <taxon>Metapseudomonas</taxon>
    </lineage>
</organism>
<evidence type="ECO:0000313" key="7">
    <source>
        <dbReference type="EMBL" id="MDA8486920.1"/>
    </source>
</evidence>
<gene>
    <name evidence="7" type="ORF">NNO07_28060</name>
</gene>
<dbReference type="InterPro" id="IPR000385">
    <property type="entry name" value="MoaA_NifB_PqqE_Fe-S-bd_CS"/>
</dbReference>
<accession>A0ABT4YDD4</accession>
<keyword evidence="3" id="KW-0949">S-adenosyl-L-methionine</keyword>
<evidence type="ECO:0000256" key="5">
    <source>
        <dbReference type="ARBA" id="ARBA00023004"/>
    </source>
</evidence>
<name>A0ABT4YDD4_METRE</name>
<keyword evidence="6" id="KW-0411">Iron-sulfur</keyword>
<feature type="non-terminal residue" evidence="7">
    <location>
        <position position="42"/>
    </location>
</feature>